<dbReference type="PROSITE" id="PS00463">
    <property type="entry name" value="ZN2_CY6_FUNGAL_1"/>
    <property type="match status" value="1"/>
</dbReference>
<dbReference type="Pfam" id="PF00172">
    <property type="entry name" value="Zn_clus"/>
    <property type="match status" value="1"/>
</dbReference>
<evidence type="ECO:0000256" key="2">
    <source>
        <dbReference type="ARBA" id="ARBA00023242"/>
    </source>
</evidence>
<dbReference type="InterPro" id="IPR001138">
    <property type="entry name" value="Zn2Cys6_DnaBD"/>
</dbReference>
<dbReference type="Pfam" id="PF04082">
    <property type="entry name" value="Fungal_trans"/>
    <property type="match status" value="1"/>
</dbReference>
<dbReference type="Gene3D" id="4.10.240.10">
    <property type="entry name" value="Zn(2)-C6 fungal-type DNA-binding domain"/>
    <property type="match status" value="1"/>
</dbReference>
<dbReference type="InterPro" id="IPR050987">
    <property type="entry name" value="AtrR-like"/>
</dbReference>
<keyword evidence="2" id="KW-0539">Nucleus</keyword>
<gene>
    <name evidence="4" type="ORF">MIND_01168400</name>
</gene>
<dbReference type="AlphaFoldDB" id="A0A8H6S5B5"/>
<organism evidence="4 5">
    <name type="scientific">Mycena indigotica</name>
    <dbReference type="NCBI Taxonomy" id="2126181"/>
    <lineage>
        <taxon>Eukaryota</taxon>
        <taxon>Fungi</taxon>
        <taxon>Dikarya</taxon>
        <taxon>Basidiomycota</taxon>
        <taxon>Agaricomycotina</taxon>
        <taxon>Agaricomycetes</taxon>
        <taxon>Agaricomycetidae</taxon>
        <taxon>Agaricales</taxon>
        <taxon>Marasmiineae</taxon>
        <taxon>Mycenaceae</taxon>
        <taxon>Mycena</taxon>
    </lineage>
</organism>
<dbReference type="GO" id="GO:0006351">
    <property type="term" value="P:DNA-templated transcription"/>
    <property type="evidence" value="ECO:0007669"/>
    <property type="project" value="InterPro"/>
</dbReference>
<dbReference type="EMBL" id="JACAZF010000011">
    <property type="protein sequence ID" value="KAF7292702.1"/>
    <property type="molecule type" value="Genomic_DNA"/>
</dbReference>
<dbReference type="SMART" id="SM00066">
    <property type="entry name" value="GAL4"/>
    <property type="match status" value="1"/>
</dbReference>
<dbReference type="RefSeq" id="XP_037215130.1">
    <property type="nucleotide sequence ID" value="XM_037368204.1"/>
</dbReference>
<keyword evidence="5" id="KW-1185">Reference proteome</keyword>
<dbReference type="GO" id="GO:0008270">
    <property type="term" value="F:zinc ion binding"/>
    <property type="evidence" value="ECO:0007669"/>
    <property type="project" value="InterPro"/>
</dbReference>
<evidence type="ECO:0000256" key="1">
    <source>
        <dbReference type="ARBA" id="ARBA00022723"/>
    </source>
</evidence>
<accession>A0A8H6S5B5</accession>
<dbReference type="CDD" id="cd12148">
    <property type="entry name" value="fungal_TF_MHR"/>
    <property type="match status" value="1"/>
</dbReference>
<evidence type="ECO:0000259" key="3">
    <source>
        <dbReference type="PROSITE" id="PS50048"/>
    </source>
</evidence>
<protein>
    <submittedName>
        <fullName evidence="4">Fungal-trans domain-containing protein</fullName>
    </submittedName>
</protein>
<dbReference type="Proteomes" id="UP000636479">
    <property type="component" value="Unassembled WGS sequence"/>
</dbReference>
<reference evidence="4" key="1">
    <citation type="submission" date="2020-05" db="EMBL/GenBank/DDBJ databases">
        <title>Mycena genomes resolve the evolution of fungal bioluminescence.</title>
        <authorList>
            <person name="Tsai I.J."/>
        </authorList>
    </citation>
    <scope>NUCLEOTIDE SEQUENCE</scope>
    <source>
        <strain evidence="4">171206Taipei</strain>
    </source>
</reference>
<sequence>MTSPELEDEASDVHVKRRRVQRACDPCRQKRGPCDGTRSPYKKCTYCAANHLDCTYSGASAKMVKVPFDSRTDTHLLICSYTEALEERLTAMQTLLDKYQTTSSHTGKQKPTPIPPRIGLEFASMSIRFARDAERSNQSAEPAEITMSDQLMEWMGEANYPPGSTWNVCRSQFLGESSGQKVISTTLDMRNDNTLHESSVVLVPNDLTPQPSFAWRKSGYWHTKPWSVIPSTAATNGVSSYNFPPSTLLSSLVALYFTHMNVYIPLLHRPIFEKLIAAKIHEVDSKFAETVLLVCAIGARYSNDPEVLLDARIDGRDDERQKQLSSGWKYFVQVPLGLDSLYETPGLFDLQRYCLAIQFLEGWETESTWALIGIGIRIAQGVGAHRRQTSGPHTVEAELWRRAFWTLVYYDRTISCALGRPAGLLYDDFDLQLPSEVDDLYWKSKQPSEVPSRVVFFNALMKLTHILAWVLRFLYSLDKKNALYEAGSEQWKEDLVVELDSALNEWVDAIPEHLRWDLSQPPEDSIFFQQSAVLYSSYYQVQITIHRSFITRQDVGGDLQRLPSLAICTAAARSSVRIAEAWIQRYPKNDRTSPPPALLVYPVATAAIILLLSSWQKHVTANEGVRKQVDICLEVITVCELRWRSAGILRDILNGLANHSMMATDAQGFLDPLLGNNRISDFGIPTEQLQRLVHAPTGFGAHEWSTYFRGGVRSDGNLAG</sequence>
<evidence type="ECO:0000313" key="5">
    <source>
        <dbReference type="Proteomes" id="UP000636479"/>
    </source>
</evidence>
<dbReference type="GO" id="GO:0003677">
    <property type="term" value="F:DNA binding"/>
    <property type="evidence" value="ECO:0007669"/>
    <property type="project" value="InterPro"/>
</dbReference>
<dbReference type="PROSITE" id="PS50048">
    <property type="entry name" value="ZN2_CY6_FUNGAL_2"/>
    <property type="match status" value="1"/>
</dbReference>
<evidence type="ECO:0000313" key="4">
    <source>
        <dbReference type="EMBL" id="KAF7292702.1"/>
    </source>
</evidence>
<dbReference type="SUPFAM" id="SSF57701">
    <property type="entry name" value="Zn2/Cys6 DNA-binding domain"/>
    <property type="match status" value="1"/>
</dbReference>
<dbReference type="InterPro" id="IPR007219">
    <property type="entry name" value="XnlR_reg_dom"/>
</dbReference>
<dbReference type="SMART" id="SM00906">
    <property type="entry name" value="Fungal_trans"/>
    <property type="match status" value="1"/>
</dbReference>
<dbReference type="GO" id="GO:0000981">
    <property type="term" value="F:DNA-binding transcription factor activity, RNA polymerase II-specific"/>
    <property type="evidence" value="ECO:0007669"/>
    <property type="project" value="InterPro"/>
</dbReference>
<proteinExistence type="predicted"/>
<dbReference type="InterPro" id="IPR036864">
    <property type="entry name" value="Zn2-C6_fun-type_DNA-bd_sf"/>
</dbReference>
<dbReference type="PANTHER" id="PTHR46910:SF38">
    <property type="entry name" value="ZN(2)-C6 FUNGAL-TYPE DOMAIN-CONTAINING PROTEIN"/>
    <property type="match status" value="1"/>
</dbReference>
<name>A0A8H6S5B5_9AGAR</name>
<dbReference type="PANTHER" id="PTHR46910">
    <property type="entry name" value="TRANSCRIPTION FACTOR PDR1"/>
    <property type="match status" value="1"/>
</dbReference>
<dbReference type="CDD" id="cd00067">
    <property type="entry name" value="GAL4"/>
    <property type="match status" value="1"/>
</dbReference>
<dbReference type="GeneID" id="59350720"/>
<comment type="caution">
    <text evidence="4">The sequence shown here is derived from an EMBL/GenBank/DDBJ whole genome shotgun (WGS) entry which is preliminary data.</text>
</comment>
<keyword evidence="1" id="KW-0479">Metal-binding</keyword>
<dbReference type="OrthoDB" id="4456959at2759"/>
<feature type="domain" description="Zn(2)-C6 fungal-type" evidence="3">
    <location>
        <begin position="23"/>
        <end position="56"/>
    </location>
</feature>